<evidence type="ECO:0000256" key="3">
    <source>
        <dbReference type="SAM" id="SignalP"/>
    </source>
</evidence>
<dbReference type="HOGENOM" id="CLU_526270_0_0_1"/>
<organism evidence="4 5">
    <name type="scientific">Paramecium tetraurelia</name>
    <dbReference type="NCBI Taxonomy" id="5888"/>
    <lineage>
        <taxon>Eukaryota</taxon>
        <taxon>Sar</taxon>
        <taxon>Alveolata</taxon>
        <taxon>Ciliophora</taxon>
        <taxon>Intramacronucleata</taxon>
        <taxon>Oligohymenophorea</taxon>
        <taxon>Peniculida</taxon>
        <taxon>Parameciidae</taxon>
        <taxon>Paramecium</taxon>
    </lineage>
</organism>
<evidence type="ECO:0000256" key="2">
    <source>
        <dbReference type="SAM" id="Phobius"/>
    </source>
</evidence>
<keyword evidence="2" id="KW-0472">Membrane</keyword>
<keyword evidence="5" id="KW-1185">Reference proteome</keyword>
<feature type="region of interest" description="Disordered" evidence="1">
    <location>
        <begin position="517"/>
        <end position="540"/>
    </location>
</feature>
<feature type="transmembrane region" description="Helical" evidence="2">
    <location>
        <begin position="457"/>
        <end position="479"/>
    </location>
</feature>
<evidence type="ECO:0008006" key="6">
    <source>
        <dbReference type="Google" id="ProtNLM"/>
    </source>
</evidence>
<keyword evidence="3" id="KW-0732">Signal</keyword>
<evidence type="ECO:0000256" key="1">
    <source>
        <dbReference type="SAM" id="MobiDB-lite"/>
    </source>
</evidence>
<proteinExistence type="predicted"/>
<sequence>MKTFIIFIIIEILCEAKEMFINRNELNTIDTFQGFGVVLDANITNQSSNAHLCQIVKQKLTNLMQTEIKLTPFVDEEVFSLFYLNGSLKVETNHYYIVSMVPFQKGAVILFSDGRLIYIHEINGNIIKMESNEKIQIHPSQLIDPIHMFYFSTIQKIVIILQKIFIYVQINQNETNIFGIYTNQTDNKTLTTQNIEFVDEYLFILEQKEFIIYACNSEGLYQIFSKKLEMNFIDMKVQQQNDVYHIFFLHLLSGVEICVYDPILFKFQEISSYDMIPIKGFLIGLYEQILMIVDEDQSESIIYELHPINQTNKWMIFNKYKVKNIIYDIQFTDNYALLLGKNRHDILYHSLPTVDNQIHNQIIIPALQQIHLIDQTEPYDNKFIGITKHTYFVTNFSTAPQRIDCQYQEDSGPIQFSYYQNSTQCTKLPQKQEGQLCLYISNYTIYYKYPILTTEHYIYIQIVGFLFALVCAILIVFFFNKYFEYTELMIGKQNIDQQHLIDNPGGSNFNSVITSPQNVNSNSSKKKGFSSNLKSPSNLQSCDVTISQNKVEEQQSFAQ</sequence>
<keyword evidence="2" id="KW-1133">Transmembrane helix</keyword>
<feature type="signal peptide" evidence="3">
    <location>
        <begin position="1"/>
        <end position="16"/>
    </location>
</feature>
<dbReference type="KEGG" id="ptm:GSPATT00021543001"/>
<dbReference type="OrthoDB" id="299304at2759"/>
<dbReference type="EMBL" id="CT868640">
    <property type="protein sequence ID" value="CAK87919.1"/>
    <property type="molecule type" value="Genomic_DNA"/>
</dbReference>
<feature type="compositionally biased region" description="Low complexity" evidence="1">
    <location>
        <begin position="517"/>
        <end position="535"/>
    </location>
</feature>
<name>A0DY02_PARTE</name>
<gene>
    <name evidence="4" type="ORF">GSPATT00021543001</name>
</gene>
<feature type="chain" id="PRO_5002624137" description="Transmembrane protein" evidence="3">
    <location>
        <begin position="17"/>
        <end position="559"/>
    </location>
</feature>
<dbReference type="AlphaFoldDB" id="A0DY02"/>
<dbReference type="GeneID" id="5041101"/>
<dbReference type="OMA" id="TTEHYIY"/>
<evidence type="ECO:0000313" key="5">
    <source>
        <dbReference type="Proteomes" id="UP000000600"/>
    </source>
</evidence>
<dbReference type="Proteomes" id="UP000000600">
    <property type="component" value="Unassembled WGS sequence"/>
</dbReference>
<reference evidence="4 5" key="1">
    <citation type="journal article" date="2006" name="Nature">
        <title>Global trends of whole-genome duplications revealed by the ciliate Paramecium tetraurelia.</title>
        <authorList>
            <consortium name="Genoscope"/>
            <person name="Aury J.-M."/>
            <person name="Jaillon O."/>
            <person name="Duret L."/>
            <person name="Noel B."/>
            <person name="Jubin C."/>
            <person name="Porcel B.M."/>
            <person name="Segurens B."/>
            <person name="Daubin V."/>
            <person name="Anthouard V."/>
            <person name="Aiach N."/>
            <person name="Arnaiz O."/>
            <person name="Billaut A."/>
            <person name="Beisson J."/>
            <person name="Blanc I."/>
            <person name="Bouhouche K."/>
            <person name="Camara F."/>
            <person name="Duharcourt S."/>
            <person name="Guigo R."/>
            <person name="Gogendeau D."/>
            <person name="Katinka M."/>
            <person name="Keller A.-M."/>
            <person name="Kissmehl R."/>
            <person name="Klotz C."/>
            <person name="Koll F."/>
            <person name="Le Moue A."/>
            <person name="Lepere C."/>
            <person name="Malinsky S."/>
            <person name="Nowacki M."/>
            <person name="Nowak J.K."/>
            <person name="Plattner H."/>
            <person name="Poulain J."/>
            <person name="Ruiz F."/>
            <person name="Serrano V."/>
            <person name="Zagulski M."/>
            <person name="Dessen P."/>
            <person name="Betermier M."/>
            <person name="Weissenbach J."/>
            <person name="Scarpelli C."/>
            <person name="Schachter V."/>
            <person name="Sperling L."/>
            <person name="Meyer E."/>
            <person name="Cohen J."/>
            <person name="Wincker P."/>
        </authorList>
    </citation>
    <scope>NUCLEOTIDE SEQUENCE [LARGE SCALE GENOMIC DNA]</scope>
    <source>
        <strain evidence="4 5">Stock d4-2</strain>
    </source>
</reference>
<evidence type="ECO:0000313" key="4">
    <source>
        <dbReference type="EMBL" id="CAK87919.1"/>
    </source>
</evidence>
<dbReference type="RefSeq" id="XP_001455316.1">
    <property type="nucleotide sequence ID" value="XM_001455279.1"/>
</dbReference>
<protein>
    <recommendedName>
        <fullName evidence="6">Transmembrane protein</fullName>
    </recommendedName>
</protein>
<dbReference type="InParanoid" id="A0DY02"/>
<accession>A0DY02</accession>
<keyword evidence="2" id="KW-0812">Transmembrane</keyword>